<evidence type="ECO:0000313" key="2">
    <source>
        <dbReference type="EMBL" id="WWC87305.1"/>
    </source>
</evidence>
<sequence length="157" mass="17520">MSIIAIANTSLKGFACLWSFLLMAISAAFYDKSRKVPGLKVINHSIFGAGEALIYGSLLYMVYGVVSFFFIFYLASTATLSTNTDFSYDANWAHLGLASIALGWIMTILVLSILAIEVIYTLVRHDRSYSTWKIPFNQLLQYHPSSSKSRLGRSDRV</sequence>
<dbReference type="EMBL" id="CP144099">
    <property type="protein sequence ID" value="WWC87305.1"/>
    <property type="molecule type" value="Genomic_DNA"/>
</dbReference>
<keyword evidence="1" id="KW-1133">Transmembrane helix</keyword>
<feature type="transmembrane region" description="Helical" evidence="1">
    <location>
        <begin position="12"/>
        <end position="31"/>
    </location>
</feature>
<feature type="transmembrane region" description="Helical" evidence="1">
    <location>
        <begin position="52"/>
        <end position="75"/>
    </location>
</feature>
<keyword evidence="1" id="KW-0472">Membrane</keyword>
<accession>A0AAX4JS22</accession>
<dbReference type="Proteomes" id="UP001355207">
    <property type="component" value="Chromosome 2"/>
</dbReference>
<reference evidence="2 3" key="1">
    <citation type="submission" date="2024-01" db="EMBL/GenBank/DDBJ databases">
        <title>Comparative genomics of Cryptococcus and Kwoniella reveals pathogenesis evolution and contrasting modes of karyotype evolution via chromosome fusion or intercentromeric recombination.</title>
        <authorList>
            <person name="Coelho M.A."/>
            <person name="David-Palma M."/>
            <person name="Shea T."/>
            <person name="Bowers K."/>
            <person name="McGinley-Smith S."/>
            <person name="Mohammad A.W."/>
            <person name="Gnirke A."/>
            <person name="Yurkov A.M."/>
            <person name="Nowrousian M."/>
            <person name="Sun S."/>
            <person name="Cuomo C.A."/>
            <person name="Heitman J."/>
        </authorList>
    </citation>
    <scope>NUCLEOTIDE SEQUENCE [LARGE SCALE GENOMIC DNA]</scope>
    <source>
        <strain evidence="2 3">CBS 6074</strain>
    </source>
</reference>
<keyword evidence="3" id="KW-1185">Reference proteome</keyword>
<dbReference type="GeneID" id="91092865"/>
<protein>
    <submittedName>
        <fullName evidence="2">Uncharacterized protein</fullName>
    </submittedName>
</protein>
<name>A0AAX4JS22_9TREE</name>
<evidence type="ECO:0000313" key="3">
    <source>
        <dbReference type="Proteomes" id="UP001355207"/>
    </source>
</evidence>
<dbReference type="AlphaFoldDB" id="A0AAX4JS22"/>
<proteinExistence type="predicted"/>
<dbReference type="RefSeq" id="XP_066074068.1">
    <property type="nucleotide sequence ID" value="XM_066217971.1"/>
</dbReference>
<evidence type="ECO:0000256" key="1">
    <source>
        <dbReference type="SAM" id="Phobius"/>
    </source>
</evidence>
<gene>
    <name evidence="2" type="ORF">L201_002193</name>
</gene>
<organism evidence="2 3">
    <name type="scientific">Kwoniella dendrophila CBS 6074</name>
    <dbReference type="NCBI Taxonomy" id="1295534"/>
    <lineage>
        <taxon>Eukaryota</taxon>
        <taxon>Fungi</taxon>
        <taxon>Dikarya</taxon>
        <taxon>Basidiomycota</taxon>
        <taxon>Agaricomycotina</taxon>
        <taxon>Tremellomycetes</taxon>
        <taxon>Tremellales</taxon>
        <taxon>Cryptococcaceae</taxon>
        <taxon>Kwoniella</taxon>
    </lineage>
</organism>
<keyword evidence="1" id="KW-0812">Transmembrane</keyword>
<feature type="transmembrane region" description="Helical" evidence="1">
    <location>
        <begin position="95"/>
        <end position="123"/>
    </location>
</feature>